<dbReference type="Proteomes" id="UP000257144">
    <property type="component" value="Unassembled WGS sequence"/>
</dbReference>
<dbReference type="PANTHER" id="PTHR43126:SF1">
    <property type="entry name" value="D-ALANYL-D-ALANINE DIPEPTIDASE"/>
    <property type="match status" value="1"/>
</dbReference>
<dbReference type="GO" id="GO:0071555">
    <property type="term" value="P:cell wall organization"/>
    <property type="evidence" value="ECO:0007669"/>
    <property type="project" value="UniProtKB-KW"/>
</dbReference>
<evidence type="ECO:0000313" key="11">
    <source>
        <dbReference type="Proteomes" id="UP000257144"/>
    </source>
</evidence>
<evidence type="ECO:0000256" key="3">
    <source>
        <dbReference type="ARBA" id="ARBA00022723"/>
    </source>
</evidence>
<keyword evidence="6" id="KW-0224">Dipeptidase</keyword>
<comment type="catalytic activity">
    <reaction evidence="1">
        <text>D-alanyl-D-alanine + H2O = 2 D-alanine</text>
        <dbReference type="Rhea" id="RHEA:20661"/>
        <dbReference type="ChEBI" id="CHEBI:15377"/>
        <dbReference type="ChEBI" id="CHEBI:57416"/>
        <dbReference type="ChEBI" id="CHEBI:57822"/>
        <dbReference type="EC" id="3.4.13.22"/>
    </reaction>
</comment>
<dbReference type="SUPFAM" id="SSF55166">
    <property type="entry name" value="Hedgehog/DD-peptidase"/>
    <property type="match status" value="1"/>
</dbReference>
<dbReference type="InterPro" id="IPR009045">
    <property type="entry name" value="Zn_M74/Hedgehog-like"/>
</dbReference>
<proteinExistence type="predicted"/>
<gene>
    <name evidence="10" type="ORF">DRW41_04880</name>
</gene>
<evidence type="ECO:0000256" key="9">
    <source>
        <dbReference type="SAM" id="MobiDB-lite"/>
    </source>
</evidence>
<feature type="region of interest" description="Disordered" evidence="9">
    <location>
        <begin position="14"/>
        <end position="47"/>
    </location>
</feature>
<keyword evidence="11" id="KW-1185">Reference proteome</keyword>
<keyword evidence="3" id="KW-0479">Metal-binding</keyword>
<organism evidence="10 11">
    <name type="scientific">Neobacillus piezotolerans</name>
    <dbReference type="NCBI Taxonomy" id="2259171"/>
    <lineage>
        <taxon>Bacteria</taxon>
        <taxon>Bacillati</taxon>
        <taxon>Bacillota</taxon>
        <taxon>Bacilli</taxon>
        <taxon>Bacillales</taxon>
        <taxon>Bacillaceae</taxon>
        <taxon>Neobacillus</taxon>
    </lineage>
</organism>
<sequence length="378" mass="41900">MAIILVLAACATGTDEERSGNDRQTPPAAADQETNSNTLKKKPAEKQDMVRRPYQGELELPVNGATGYTSVALELKAEANPEAKTIETIQAGTAFDIIKEEGDWWFIQRGHTSGWLPHQYCFINLPDVIPSIVYDNTNTYSSKFVSSGKAIPTITNQALYPGKTFNERLGKEEYIMPVLYTMSKKIYNAQQHALKEGDSLKIYEAFRPLTVQMAVVNNLSALAKKDPDVMAGINTPPWDITWFITNGVSNHQKGYAIDVSLVKVNEKKEVPIGEYTVLMITDYTEYEMPTPIHELSGASATFTAPVPSRSETAWKNATYADSMNEAAGKLQTYCTTAGLSPLASEWWHFNDLEAMNEIADNPGEGKFVLNEIYSTSRD</sequence>
<evidence type="ECO:0000256" key="2">
    <source>
        <dbReference type="ARBA" id="ARBA00022670"/>
    </source>
</evidence>
<evidence type="ECO:0000256" key="6">
    <source>
        <dbReference type="ARBA" id="ARBA00022997"/>
    </source>
</evidence>
<evidence type="ECO:0000313" key="10">
    <source>
        <dbReference type="EMBL" id="RDU39004.1"/>
    </source>
</evidence>
<dbReference type="GO" id="GO:0046872">
    <property type="term" value="F:metal ion binding"/>
    <property type="evidence" value="ECO:0007669"/>
    <property type="project" value="UniProtKB-KW"/>
</dbReference>
<dbReference type="EMBL" id="QNQT01000001">
    <property type="protein sequence ID" value="RDU39004.1"/>
    <property type="molecule type" value="Genomic_DNA"/>
</dbReference>
<protein>
    <submittedName>
        <fullName evidence="10">Uncharacterized protein</fullName>
    </submittedName>
</protein>
<comment type="caution">
    <text evidence="10">The sequence shown here is derived from an EMBL/GenBank/DDBJ whole genome shotgun (WGS) entry which is preliminary data.</text>
</comment>
<keyword evidence="2" id="KW-0645">Protease</keyword>
<evidence type="ECO:0000256" key="4">
    <source>
        <dbReference type="ARBA" id="ARBA00022801"/>
    </source>
</evidence>
<dbReference type="Gene3D" id="3.30.1380.10">
    <property type="match status" value="1"/>
</dbReference>
<dbReference type="OrthoDB" id="9801430at2"/>
<evidence type="ECO:0000256" key="5">
    <source>
        <dbReference type="ARBA" id="ARBA00022833"/>
    </source>
</evidence>
<name>A0A3D8GX43_9BACI</name>
<dbReference type="Gene3D" id="2.30.30.40">
    <property type="entry name" value="SH3 Domains"/>
    <property type="match status" value="1"/>
</dbReference>
<keyword evidence="8" id="KW-0961">Cell wall biogenesis/degradation</keyword>
<dbReference type="AlphaFoldDB" id="A0A3D8GX43"/>
<dbReference type="PANTHER" id="PTHR43126">
    <property type="entry name" value="D-ALANYL-D-ALANINE DIPEPTIDASE"/>
    <property type="match status" value="1"/>
</dbReference>
<keyword evidence="4" id="KW-0378">Hydrolase</keyword>
<accession>A0A3D8GX43</accession>
<reference evidence="10 11" key="1">
    <citation type="submission" date="2018-07" db="EMBL/GenBank/DDBJ databases">
        <title>Bacillus sp. YLB-04 draft genome sequence.</title>
        <authorList>
            <person name="Yu L."/>
            <person name="Tang X."/>
        </authorList>
    </citation>
    <scope>NUCLEOTIDE SEQUENCE [LARGE SCALE GENOMIC DNA]</scope>
    <source>
        <strain evidence="10 11">YLB-04</strain>
    </source>
</reference>
<dbReference type="GO" id="GO:0008237">
    <property type="term" value="F:metallopeptidase activity"/>
    <property type="evidence" value="ECO:0007669"/>
    <property type="project" value="UniProtKB-KW"/>
</dbReference>
<evidence type="ECO:0000256" key="7">
    <source>
        <dbReference type="ARBA" id="ARBA00023049"/>
    </source>
</evidence>
<evidence type="ECO:0000256" key="8">
    <source>
        <dbReference type="ARBA" id="ARBA00023316"/>
    </source>
</evidence>
<dbReference type="GO" id="GO:0006508">
    <property type="term" value="P:proteolysis"/>
    <property type="evidence" value="ECO:0007669"/>
    <property type="project" value="UniProtKB-KW"/>
</dbReference>
<keyword evidence="5" id="KW-0862">Zinc</keyword>
<dbReference type="GO" id="GO:0160237">
    <property type="term" value="F:D-Ala-D-Ala dipeptidase activity"/>
    <property type="evidence" value="ECO:0007669"/>
    <property type="project" value="UniProtKB-EC"/>
</dbReference>
<evidence type="ECO:0000256" key="1">
    <source>
        <dbReference type="ARBA" id="ARBA00001362"/>
    </source>
</evidence>
<dbReference type="InterPro" id="IPR000755">
    <property type="entry name" value="A_A_dipeptidase"/>
</dbReference>
<keyword evidence="7" id="KW-0482">Metalloprotease</keyword>